<dbReference type="Pfam" id="PF07393">
    <property type="entry name" value="Sec10_HB"/>
    <property type="match status" value="2"/>
</dbReference>
<feature type="compositionally biased region" description="Basic and acidic residues" evidence="1">
    <location>
        <begin position="117"/>
        <end position="132"/>
    </location>
</feature>
<name>A0A3N4LW54_9PEZI</name>
<dbReference type="GO" id="GO:0006887">
    <property type="term" value="P:exocytosis"/>
    <property type="evidence" value="ECO:0007669"/>
    <property type="project" value="TreeGrafter"/>
</dbReference>
<feature type="region of interest" description="Disordered" evidence="1">
    <location>
        <begin position="77"/>
        <end position="132"/>
    </location>
</feature>
<sequence length="980" mass="109388">MGPLHATAMIYSGKPILPLELIQKLLDYLPVSDLMNFAKCSRRLKEMVYDDSRWIKKLKDMGIWNEEEARQRYEEAMAARKAERDQRRATSVAGPQGSGNDGMARPDSMTIFDAGEEERRQKAVQQDKERRRLEFEKRRNTMTLPSGITIQSAGSASLISMATPALAQSSPPPIQGPGSILAVFDNIVSARGYARYEFGKIYGMLAPLYFNLAKARTHTDPILFRQFREPEEQAIMLAQLKIFARADSSQGWRDRLDRLESMTSIFENAALREFEGGYEAQDIDGRMKRYAQVLIHLNGGQAAIQLFVQKHPVMFERERLGNPMDCFDAGALGEFTTQPVIEFFTRLSTLINEQANVIDRVFPETVNVMIPFLERVSEDVIGEYVTPILDEAHERDGELYLQAVGGLFQQLRQFSGSVARPKQSGTEEQYRKKVWQIMTRVFEPHVDLYLQEELDHFKKKATGEVDEWNEKVTEADAATVSLLMSGINREADKRDFLSTFKKVILMPVQAIPLAPFGIKTGSSSNKSLEVTTANLVIQDQAPSRSGTPVPGSDISRASTPVTSTVPTTELAAKAAIMNSRLEGIRSLFSIEIALKLLHLAKTSLERAGQFARIEGQTGEESKEQCEAIFITLLQVLGPSHIKAGFDKALAHLASYNPREVSHTTLAVAPLVTFLELVNVGDLIQQMVDVFYEQELVAMKLTDKNDFLNPAAKEKKKFEKMLDEMVAAGLDRGIDVLMNEVDWLFATTQQAMDFNPGIMTIPGTIGSSTGGSGSGEVAKARPFSMSFVGVFKGGGVASSSSSPRVSIAEQEKTNRMSMPFAAPRDFDTAPTKTAVRIVETVASHTALLNGLADKNVLDVFNHEVGLRLFTSLCKHIKRQRISIDGAVKLITDINYYHSFITTLKLKHLQPSFNALRELSQIYLIDPSHAKQMAAIIADTSRFGGIFRVEEVYEYAERREDWFTVKREVERAMYGFGLCVVM</sequence>
<dbReference type="FunCoup" id="A0A3N4LW54">
    <property type="interactions" value="40"/>
</dbReference>
<dbReference type="InParanoid" id="A0A3N4LW54"/>
<dbReference type="PANTHER" id="PTHR12100:SF1">
    <property type="entry name" value="RECYCLIN-1"/>
    <property type="match status" value="1"/>
</dbReference>
<accession>A0A3N4LW54</accession>
<dbReference type="PANTHER" id="PTHR12100">
    <property type="entry name" value="SEC10"/>
    <property type="match status" value="1"/>
</dbReference>
<dbReference type="EMBL" id="ML121540">
    <property type="protein sequence ID" value="RPB24871.1"/>
    <property type="molecule type" value="Genomic_DNA"/>
</dbReference>
<dbReference type="GO" id="GO:0000145">
    <property type="term" value="C:exocyst"/>
    <property type="evidence" value="ECO:0007669"/>
    <property type="project" value="TreeGrafter"/>
</dbReference>
<dbReference type="AlphaFoldDB" id="A0A3N4LW54"/>
<organism evidence="3 4">
    <name type="scientific">Terfezia boudieri ATCC MYA-4762</name>
    <dbReference type="NCBI Taxonomy" id="1051890"/>
    <lineage>
        <taxon>Eukaryota</taxon>
        <taxon>Fungi</taxon>
        <taxon>Dikarya</taxon>
        <taxon>Ascomycota</taxon>
        <taxon>Pezizomycotina</taxon>
        <taxon>Pezizomycetes</taxon>
        <taxon>Pezizales</taxon>
        <taxon>Pezizaceae</taxon>
        <taxon>Terfezia</taxon>
    </lineage>
</organism>
<dbReference type="SUPFAM" id="SSF81383">
    <property type="entry name" value="F-box domain"/>
    <property type="match status" value="1"/>
</dbReference>
<keyword evidence="4" id="KW-1185">Reference proteome</keyword>
<dbReference type="Gene3D" id="1.20.1280.50">
    <property type="match status" value="1"/>
</dbReference>
<dbReference type="InterPro" id="IPR001810">
    <property type="entry name" value="F-box_dom"/>
</dbReference>
<feature type="domain" description="F-box" evidence="2">
    <location>
        <begin position="17"/>
        <end position="57"/>
    </location>
</feature>
<evidence type="ECO:0000313" key="3">
    <source>
        <dbReference type="EMBL" id="RPB24871.1"/>
    </source>
</evidence>
<dbReference type="STRING" id="1051890.A0A3N4LW54"/>
<dbReference type="InterPro" id="IPR009976">
    <property type="entry name" value="Sec10-like"/>
</dbReference>
<feature type="compositionally biased region" description="Basic and acidic residues" evidence="1">
    <location>
        <begin position="77"/>
        <end position="88"/>
    </location>
</feature>
<gene>
    <name evidence="3" type="ORF">L211DRAFT_837263</name>
</gene>
<evidence type="ECO:0000259" key="2">
    <source>
        <dbReference type="PROSITE" id="PS50181"/>
    </source>
</evidence>
<dbReference type="GO" id="GO:0006893">
    <property type="term" value="P:Golgi to plasma membrane transport"/>
    <property type="evidence" value="ECO:0007669"/>
    <property type="project" value="TreeGrafter"/>
</dbReference>
<dbReference type="InterPro" id="IPR048627">
    <property type="entry name" value="Sec10_HB"/>
</dbReference>
<dbReference type="SMART" id="SM00256">
    <property type="entry name" value="FBOX"/>
    <property type="match status" value="1"/>
</dbReference>
<reference evidence="3 4" key="1">
    <citation type="journal article" date="2018" name="Nat. Ecol. Evol.">
        <title>Pezizomycetes genomes reveal the molecular basis of ectomycorrhizal truffle lifestyle.</title>
        <authorList>
            <person name="Murat C."/>
            <person name="Payen T."/>
            <person name="Noel B."/>
            <person name="Kuo A."/>
            <person name="Morin E."/>
            <person name="Chen J."/>
            <person name="Kohler A."/>
            <person name="Krizsan K."/>
            <person name="Balestrini R."/>
            <person name="Da Silva C."/>
            <person name="Montanini B."/>
            <person name="Hainaut M."/>
            <person name="Levati E."/>
            <person name="Barry K.W."/>
            <person name="Belfiori B."/>
            <person name="Cichocki N."/>
            <person name="Clum A."/>
            <person name="Dockter R.B."/>
            <person name="Fauchery L."/>
            <person name="Guy J."/>
            <person name="Iotti M."/>
            <person name="Le Tacon F."/>
            <person name="Lindquist E.A."/>
            <person name="Lipzen A."/>
            <person name="Malagnac F."/>
            <person name="Mello A."/>
            <person name="Molinier V."/>
            <person name="Miyauchi S."/>
            <person name="Poulain J."/>
            <person name="Riccioni C."/>
            <person name="Rubini A."/>
            <person name="Sitrit Y."/>
            <person name="Splivallo R."/>
            <person name="Traeger S."/>
            <person name="Wang M."/>
            <person name="Zifcakova L."/>
            <person name="Wipf D."/>
            <person name="Zambonelli A."/>
            <person name="Paolocci F."/>
            <person name="Nowrousian M."/>
            <person name="Ottonello S."/>
            <person name="Baldrian P."/>
            <person name="Spatafora J.W."/>
            <person name="Henrissat B."/>
            <person name="Nagy L.G."/>
            <person name="Aury J.M."/>
            <person name="Wincker P."/>
            <person name="Grigoriev I.V."/>
            <person name="Bonfante P."/>
            <person name="Martin F.M."/>
        </authorList>
    </citation>
    <scope>NUCLEOTIDE SEQUENCE [LARGE SCALE GENOMIC DNA]</scope>
    <source>
        <strain evidence="3 4">ATCC MYA-4762</strain>
    </source>
</reference>
<protein>
    <recommendedName>
        <fullName evidence="2">F-box domain-containing protein</fullName>
    </recommendedName>
</protein>
<dbReference type="PROSITE" id="PS50181">
    <property type="entry name" value="FBOX"/>
    <property type="match status" value="1"/>
</dbReference>
<dbReference type="OrthoDB" id="5554140at2759"/>
<dbReference type="Pfam" id="PF00646">
    <property type="entry name" value="F-box"/>
    <property type="match status" value="1"/>
</dbReference>
<dbReference type="InterPro" id="IPR036047">
    <property type="entry name" value="F-box-like_dom_sf"/>
</dbReference>
<feature type="region of interest" description="Disordered" evidence="1">
    <location>
        <begin position="541"/>
        <end position="562"/>
    </location>
</feature>
<evidence type="ECO:0000313" key="4">
    <source>
        <dbReference type="Proteomes" id="UP000267821"/>
    </source>
</evidence>
<proteinExistence type="predicted"/>
<evidence type="ECO:0000256" key="1">
    <source>
        <dbReference type="SAM" id="MobiDB-lite"/>
    </source>
</evidence>
<dbReference type="Proteomes" id="UP000267821">
    <property type="component" value="Unassembled WGS sequence"/>
</dbReference>